<keyword evidence="6" id="KW-0808">Transferase</keyword>
<dbReference type="InterPro" id="IPR036704">
    <property type="entry name" value="RraA/RraA-like_sf"/>
</dbReference>
<organism evidence="6 7">
    <name type="scientific">Vibrio nigripulchritudo</name>
    <dbReference type="NCBI Taxonomy" id="28173"/>
    <lineage>
        <taxon>Bacteria</taxon>
        <taxon>Pseudomonadati</taxon>
        <taxon>Pseudomonadota</taxon>
        <taxon>Gammaproteobacteria</taxon>
        <taxon>Vibrionales</taxon>
        <taxon>Vibrionaceae</taxon>
        <taxon>Vibrio</taxon>
    </lineage>
</organism>
<proteinExistence type="predicted"/>
<dbReference type="OrthoDB" id="8717144at2"/>
<dbReference type="KEGG" id="vni:VIBNI_B0435"/>
<dbReference type="PATRIC" id="fig|1260221.3.peg.4107"/>
<comment type="cofactor">
    <cofactor evidence="1">
        <name>a divalent metal cation</name>
        <dbReference type="ChEBI" id="CHEBI:60240"/>
    </cofactor>
</comment>
<accession>U4KI87</accession>
<reference evidence="6 7" key="1">
    <citation type="journal article" date="2013" name="ISME J.">
        <title>Comparative genomics of pathogenic lineages of Vibrio nigripulchritudo identifies virulence-associated traits.</title>
        <authorList>
            <person name="Goudenege D."/>
            <person name="Labreuche Y."/>
            <person name="Krin E."/>
            <person name="Ansquer D."/>
            <person name="Mangenot S."/>
            <person name="Calteau A."/>
            <person name="Medigue C."/>
            <person name="Mazel D."/>
            <person name="Polz M.F."/>
            <person name="Le Roux F."/>
        </authorList>
    </citation>
    <scope>NUCLEOTIDE SEQUENCE [LARGE SCALE GENOMIC DNA]</scope>
    <source>
        <strain evidence="7">SnF1</strain>
    </source>
</reference>
<dbReference type="InterPro" id="IPR005493">
    <property type="entry name" value="RraA/RraA-like"/>
</dbReference>
<dbReference type="GO" id="GO:0032259">
    <property type="term" value="P:methylation"/>
    <property type="evidence" value="ECO:0007669"/>
    <property type="project" value="UniProtKB-KW"/>
</dbReference>
<evidence type="ECO:0000256" key="3">
    <source>
        <dbReference type="ARBA" id="ARBA00029596"/>
    </source>
</evidence>
<dbReference type="Proteomes" id="UP000016895">
    <property type="component" value="Chromosome 2"/>
</dbReference>
<dbReference type="Gene3D" id="3.50.30.40">
    <property type="entry name" value="Ribonuclease E inhibitor RraA/RraA-like"/>
    <property type="match status" value="1"/>
</dbReference>
<comment type="cofactor">
    <cofactor evidence="5">
        <name>Mg(2+)</name>
        <dbReference type="ChEBI" id="CHEBI:18420"/>
    </cofactor>
</comment>
<dbReference type="SUPFAM" id="SSF89562">
    <property type="entry name" value="RraA-like"/>
    <property type="match status" value="1"/>
</dbReference>
<name>U4KI87_9VIBR</name>
<dbReference type="Pfam" id="PF03737">
    <property type="entry name" value="RraA-like"/>
    <property type="match status" value="1"/>
</dbReference>
<keyword evidence="5" id="KW-0460">Magnesium</keyword>
<keyword evidence="5" id="KW-0479">Metal-binding</keyword>
<keyword evidence="7" id="KW-1185">Reference proteome</keyword>
<dbReference type="GO" id="GO:0008168">
    <property type="term" value="F:methyltransferase activity"/>
    <property type="evidence" value="ECO:0007669"/>
    <property type="project" value="UniProtKB-KW"/>
</dbReference>
<evidence type="ECO:0000313" key="7">
    <source>
        <dbReference type="Proteomes" id="UP000016895"/>
    </source>
</evidence>
<dbReference type="EMBL" id="FO203527">
    <property type="protein sequence ID" value="CCO60249.1"/>
    <property type="molecule type" value="Genomic_DNA"/>
</dbReference>
<evidence type="ECO:0000313" key="6">
    <source>
        <dbReference type="EMBL" id="CCO60249.1"/>
    </source>
</evidence>
<evidence type="ECO:0000256" key="1">
    <source>
        <dbReference type="ARBA" id="ARBA00001968"/>
    </source>
</evidence>
<gene>
    <name evidence="6" type="ORF">VIBNI_B0435</name>
</gene>
<dbReference type="PANTHER" id="PTHR33254:SF4">
    <property type="entry name" value="4-HYDROXY-4-METHYL-2-OXOGLUTARATE ALDOLASE 3-RELATED"/>
    <property type="match status" value="1"/>
</dbReference>
<feature type="binding site" evidence="5">
    <location>
        <position position="125"/>
    </location>
    <ligand>
        <name>Mg(2+)</name>
        <dbReference type="ChEBI" id="CHEBI:18420"/>
    </ligand>
</feature>
<protein>
    <recommendedName>
        <fullName evidence="2">Putative 4-hydroxy-4-methyl-2-oxoglutarate aldolase</fullName>
    </recommendedName>
    <alternativeName>
        <fullName evidence="3">Regulator of ribonuclease activity homolog</fullName>
    </alternativeName>
    <alternativeName>
        <fullName evidence="4">RraA-like protein</fullName>
    </alternativeName>
</protein>
<dbReference type="GO" id="GO:0046872">
    <property type="term" value="F:metal ion binding"/>
    <property type="evidence" value="ECO:0007669"/>
    <property type="project" value="UniProtKB-KW"/>
</dbReference>
<dbReference type="PANTHER" id="PTHR33254">
    <property type="entry name" value="4-HYDROXY-4-METHYL-2-OXOGLUTARATE ALDOLASE 3-RELATED"/>
    <property type="match status" value="1"/>
</dbReference>
<dbReference type="CDD" id="cd16841">
    <property type="entry name" value="RraA_family"/>
    <property type="match status" value="1"/>
</dbReference>
<evidence type="ECO:0000256" key="5">
    <source>
        <dbReference type="PIRSR" id="PIRSR605493-1"/>
    </source>
</evidence>
<dbReference type="RefSeq" id="WP_022560880.1">
    <property type="nucleotide sequence ID" value="NC_022543.1"/>
</dbReference>
<evidence type="ECO:0000256" key="4">
    <source>
        <dbReference type="ARBA" id="ARBA00030169"/>
    </source>
</evidence>
<dbReference type="AlphaFoldDB" id="U4KI87"/>
<feature type="binding site" evidence="5">
    <location>
        <begin position="102"/>
        <end position="105"/>
    </location>
    <ligand>
        <name>substrate</name>
    </ligand>
</feature>
<feature type="binding site" evidence="5">
    <location>
        <position position="124"/>
    </location>
    <ligand>
        <name>Mg(2+)</name>
        <dbReference type="ChEBI" id="CHEBI:18420"/>
    </ligand>
</feature>
<dbReference type="STRING" id="28173.VIBNI_B0435"/>
<evidence type="ECO:0000256" key="2">
    <source>
        <dbReference type="ARBA" id="ARBA00016549"/>
    </source>
</evidence>
<sequence length="228" mass="24350">MEYEKKVILPRPDVDQDLIKKCQAMTSVLSATAVFSDAQNRDGVMDHEIKQRSVNKPFIGTALTVKLKPGDIVDCLPIFDIAQPGDVVVIDANGTPNTSIWGGLMAGLAVAAGVVGTVIDGSARDTDEARMLDYPVSSRSVSPRAAHSAYTGRTEPIEINVPITCGGQIVHPGDLVVCDELGVTVVPSQNLPEVYLEAKKLASNEEKVRKEILAGATVEELLAKFGRI</sequence>
<keyword evidence="6" id="KW-0489">Methyltransferase</keyword>